<dbReference type="AlphaFoldDB" id="A0AB33ILX8"/>
<sequence>MLLVGDLKENMGCELIEMKDDSVSFPVGVLGTKKGDVRINFVHYPTFDIAKKKWKERVARINWDNIFILLEGYSFEKELLNECEHVEYPLAVMGPKSMEFEPAYPFYHGFDWYCNWYSGKSLDYKHIFGLKRYLDDFDCIKFLNGNES</sequence>
<dbReference type="InterPro" id="IPR037226">
    <property type="entry name" value="CAC2185-like_sf"/>
</dbReference>
<dbReference type="EMBL" id="AP035785">
    <property type="protein sequence ID" value="BFO70345.1"/>
    <property type="molecule type" value="Genomic_DNA"/>
</dbReference>
<dbReference type="Pfam" id="PF08942">
    <property type="entry name" value="DUF1919"/>
    <property type="match status" value="1"/>
</dbReference>
<protein>
    <submittedName>
        <fullName evidence="1">Uncharacterized protein</fullName>
    </submittedName>
</protein>
<organism evidence="1">
    <name type="scientific">Prevotella sp. GTC17253</name>
    <dbReference type="NCBI Taxonomy" id="3236793"/>
    <lineage>
        <taxon>Bacteria</taxon>
        <taxon>Pseudomonadati</taxon>
        <taxon>Bacteroidota</taxon>
        <taxon>Bacteroidia</taxon>
        <taxon>Bacteroidales</taxon>
        <taxon>Prevotellaceae</taxon>
        <taxon>Prevotella</taxon>
    </lineage>
</organism>
<gene>
    <name evidence="1" type="ORF">GTC17253_03110</name>
</gene>
<evidence type="ECO:0000313" key="1">
    <source>
        <dbReference type="EMBL" id="BFO70345.1"/>
    </source>
</evidence>
<accession>A0AB33ILX8</accession>
<proteinExistence type="predicted"/>
<dbReference type="InterPro" id="IPR015037">
    <property type="entry name" value="DUF1919"/>
</dbReference>
<dbReference type="SUPFAM" id="SSF142795">
    <property type="entry name" value="CAC2185-like"/>
    <property type="match status" value="1"/>
</dbReference>
<name>A0AB33ILX8_9BACT</name>
<reference evidence="1" key="1">
    <citation type="submission" date="2024-07" db="EMBL/GenBank/DDBJ databases">
        <title>Complete genome sequence of Prevotella sp. YM-2024 GTC17253.</title>
        <authorList>
            <person name="Hayashi M."/>
            <person name="Muto Y."/>
            <person name="Tanaka K."/>
            <person name="Niwa H."/>
        </authorList>
    </citation>
    <scope>NUCLEOTIDE SEQUENCE</scope>
    <source>
        <strain evidence="1">GTC17253</strain>
    </source>
</reference>